<dbReference type="Pfam" id="PF01613">
    <property type="entry name" value="Flavin_Reduct"/>
    <property type="match status" value="1"/>
</dbReference>
<evidence type="ECO:0000313" key="4">
    <source>
        <dbReference type="Proteomes" id="UP000315677"/>
    </source>
</evidence>
<reference evidence="3 4" key="1">
    <citation type="submission" date="2019-06" db="EMBL/GenBank/DDBJ databases">
        <title>Sequencing the genomes of 1000 actinobacteria strains.</title>
        <authorList>
            <person name="Klenk H.-P."/>
        </authorList>
    </citation>
    <scope>NUCLEOTIDE SEQUENCE [LARGE SCALE GENOMIC DNA]</scope>
    <source>
        <strain evidence="3 4">DSM 45301</strain>
    </source>
</reference>
<dbReference type="OrthoDB" id="3176898at2"/>
<name>A0A543DXA0_9PSEU</name>
<dbReference type="AlphaFoldDB" id="A0A543DXA0"/>
<dbReference type="InterPro" id="IPR002563">
    <property type="entry name" value="Flavin_Rdtase-like_dom"/>
</dbReference>
<evidence type="ECO:0000256" key="1">
    <source>
        <dbReference type="ARBA" id="ARBA00023002"/>
    </source>
</evidence>
<dbReference type="PANTHER" id="PTHR30466">
    <property type="entry name" value="FLAVIN REDUCTASE"/>
    <property type="match status" value="1"/>
</dbReference>
<accession>A0A543DXA0</accession>
<evidence type="ECO:0000313" key="3">
    <source>
        <dbReference type="EMBL" id="TQM13955.1"/>
    </source>
</evidence>
<dbReference type="Proteomes" id="UP000315677">
    <property type="component" value="Unassembled WGS sequence"/>
</dbReference>
<proteinExistence type="predicted"/>
<dbReference type="PANTHER" id="PTHR30466:SF15">
    <property type="entry name" value="POSSIBLE OXIDOREDUCTASE"/>
    <property type="match status" value="1"/>
</dbReference>
<feature type="domain" description="Flavin reductase like" evidence="2">
    <location>
        <begin position="11"/>
        <end position="156"/>
    </location>
</feature>
<dbReference type="RefSeq" id="WP_142048028.1">
    <property type="nucleotide sequence ID" value="NZ_VFPA01000001.1"/>
</dbReference>
<organism evidence="3 4">
    <name type="scientific">Pseudonocardia kunmingensis</name>
    <dbReference type="NCBI Taxonomy" id="630975"/>
    <lineage>
        <taxon>Bacteria</taxon>
        <taxon>Bacillati</taxon>
        <taxon>Actinomycetota</taxon>
        <taxon>Actinomycetes</taxon>
        <taxon>Pseudonocardiales</taxon>
        <taxon>Pseudonocardiaceae</taxon>
        <taxon>Pseudonocardia</taxon>
    </lineage>
</organism>
<dbReference type="EMBL" id="VFPA01000001">
    <property type="protein sequence ID" value="TQM13955.1"/>
    <property type="molecule type" value="Genomic_DNA"/>
</dbReference>
<dbReference type="SUPFAM" id="SSF50475">
    <property type="entry name" value="FMN-binding split barrel"/>
    <property type="match status" value="1"/>
</dbReference>
<evidence type="ECO:0000259" key="2">
    <source>
        <dbReference type="SMART" id="SM00903"/>
    </source>
</evidence>
<gene>
    <name evidence="3" type="ORF">FB558_0711</name>
</gene>
<dbReference type="InterPro" id="IPR050268">
    <property type="entry name" value="NADH-dep_flavin_reductase"/>
</dbReference>
<comment type="caution">
    <text evidence="3">The sequence shown here is derived from an EMBL/GenBank/DDBJ whole genome shotgun (WGS) entry which is preliminary data.</text>
</comment>
<dbReference type="Gene3D" id="2.30.110.10">
    <property type="entry name" value="Electron Transport, Fmn-binding Protein, Chain A"/>
    <property type="match status" value="1"/>
</dbReference>
<dbReference type="GO" id="GO:0010181">
    <property type="term" value="F:FMN binding"/>
    <property type="evidence" value="ECO:0007669"/>
    <property type="project" value="InterPro"/>
</dbReference>
<dbReference type="GO" id="GO:0042602">
    <property type="term" value="F:riboflavin reductase (NADPH) activity"/>
    <property type="evidence" value="ECO:0007669"/>
    <property type="project" value="TreeGrafter"/>
</dbReference>
<dbReference type="InterPro" id="IPR012349">
    <property type="entry name" value="Split_barrel_FMN-bd"/>
</dbReference>
<keyword evidence="1" id="KW-0560">Oxidoreductase</keyword>
<protein>
    <submittedName>
        <fullName evidence="3">Flavin reductase (DIM6/NTAB) family NADH-FMN oxidoreductase RutF</fullName>
    </submittedName>
</protein>
<sequence length="161" mass="17284">MPAPPAFHDLVDRLDHPVLVVTAAAGGERSGCLVGFHTECSMDPPRYLVCISRENHTFTVAARSAHLAVHVLDRADTFLARLFGGRTGDEVDKFAACDWQDHHGVPVLGGAAAWFVGRVHERIPLGDHVGHLLEPVEAEVACGAEPMAYGQVRTMPPGHPA</sequence>
<dbReference type="SMART" id="SM00903">
    <property type="entry name" value="Flavin_Reduct"/>
    <property type="match status" value="1"/>
</dbReference>
<keyword evidence="4" id="KW-1185">Reference proteome</keyword>